<dbReference type="STRING" id="717962.CC1_21040"/>
<dbReference type="GO" id="GO:0004798">
    <property type="term" value="F:dTMP kinase activity"/>
    <property type="evidence" value="ECO:0007669"/>
    <property type="project" value="UniProtKB-UniRule"/>
</dbReference>
<dbReference type="AlphaFoldDB" id="D4J8Z4"/>
<dbReference type="KEGG" id="cct:CC1_21040"/>
<sequence length="223" mass="26130">MKFIVIEGNDGSGKATQSQLLLETMLEKGIDARKLSFPNYQSDSSALVKGYLAGRYGKRDDISPYAAASFYAADRIASYMEDWKRDYEKGKLIIADRYTTSNAIYQCARLPRMRRRRFLQWLYEYEYDLLGLPEPDMVIYLDVDPDISMQLIEQRGEKKDIHEEDAEYMRQVHEASKFCARKGGWERINCCKDGKILPPERIHEMIMDAILDYEEWEKSEEMI</sequence>
<dbReference type="EMBL" id="FP929038">
    <property type="protein sequence ID" value="CBK80815.1"/>
    <property type="molecule type" value="Genomic_DNA"/>
</dbReference>
<evidence type="ECO:0000256" key="10">
    <source>
        <dbReference type="HAMAP-Rule" id="MF_00165"/>
    </source>
</evidence>
<evidence type="ECO:0000256" key="2">
    <source>
        <dbReference type="ARBA" id="ARBA00012980"/>
    </source>
</evidence>
<name>D4J8Z4_9FIRM</name>
<dbReference type="InterPro" id="IPR027417">
    <property type="entry name" value="P-loop_NTPase"/>
</dbReference>
<evidence type="ECO:0000256" key="9">
    <source>
        <dbReference type="ARBA" id="ARBA00048743"/>
    </source>
</evidence>
<dbReference type="InterPro" id="IPR039430">
    <property type="entry name" value="Thymidylate_kin-like_dom"/>
</dbReference>
<keyword evidence="8 10" id="KW-0067">ATP-binding</keyword>
<comment type="function">
    <text evidence="10">Phosphorylation of dTMP to form dTDP in both de novo and salvage pathways of dTTP synthesis.</text>
</comment>
<evidence type="ECO:0000256" key="8">
    <source>
        <dbReference type="ARBA" id="ARBA00022840"/>
    </source>
</evidence>
<dbReference type="CDD" id="cd01672">
    <property type="entry name" value="TMPK"/>
    <property type="match status" value="1"/>
</dbReference>
<dbReference type="InterPro" id="IPR018094">
    <property type="entry name" value="Thymidylate_kinase"/>
</dbReference>
<feature type="domain" description="Thymidylate kinase-like" evidence="11">
    <location>
        <begin position="6"/>
        <end position="178"/>
    </location>
</feature>
<reference evidence="12 13" key="1">
    <citation type="submission" date="2010-03" db="EMBL/GenBank/DDBJ databases">
        <title>The genome sequence of Coprococcus catus GD/7.</title>
        <authorList>
            <consortium name="metaHIT consortium -- http://www.metahit.eu/"/>
            <person name="Pajon A."/>
            <person name="Turner K."/>
            <person name="Parkhill J."/>
            <person name="Duncan S."/>
            <person name="Flint H."/>
        </authorList>
    </citation>
    <scope>NUCLEOTIDE SEQUENCE [LARGE SCALE GENOMIC DNA]</scope>
    <source>
        <strain evidence="12 13">GD/7</strain>
    </source>
</reference>
<dbReference type="RefSeq" id="WP_015514383.1">
    <property type="nucleotide sequence ID" value="NC_021009.1"/>
</dbReference>
<evidence type="ECO:0000256" key="7">
    <source>
        <dbReference type="ARBA" id="ARBA00022777"/>
    </source>
</evidence>
<dbReference type="GO" id="GO:0005524">
    <property type="term" value="F:ATP binding"/>
    <property type="evidence" value="ECO:0007669"/>
    <property type="project" value="UniProtKB-UniRule"/>
</dbReference>
<evidence type="ECO:0000256" key="5">
    <source>
        <dbReference type="ARBA" id="ARBA00022727"/>
    </source>
</evidence>
<dbReference type="PANTHER" id="PTHR10344">
    <property type="entry name" value="THYMIDYLATE KINASE"/>
    <property type="match status" value="1"/>
</dbReference>
<gene>
    <name evidence="10" type="primary">tmk</name>
    <name evidence="12" type="ORF">CC1_21040</name>
</gene>
<comment type="catalytic activity">
    <reaction evidence="9 10">
        <text>dTMP + ATP = dTDP + ADP</text>
        <dbReference type="Rhea" id="RHEA:13517"/>
        <dbReference type="ChEBI" id="CHEBI:30616"/>
        <dbReference type="ChEBI" id="CHEBI:58369"/>
        <dbReference type="ChEBI" id="CHEBI:63528"/>
        <dbReference type="ChEBI" id="CHEBI:456216"/>
        <dbReference type="EC" id="2.7.4.9"/>
    </reaction>
</comment>
<evidence type="ECO:0000259" key="11">
    <source>
        <dbReference type="Pfam" id="PF02223"/>
    </source>
</evidence>
<proteinExistence type="inferred from homology"/>
<organism evidence="12 13">
    <name type="scientific">Coprococcus catus GD/7</name>
    <dbReference type="NCBI Taxonomy" id="717962"/>
    <lineage>
        <taxon>Bacteria</taxon>
        <taxon>Bacillati</taxon>
        <taxon>Bacillota</taxon>
        <taxon>Clostridia</taxon>
        <taxon>Lachnospirales</taxon>
        <taxon>Lachnospiraceae</taxon>
        <taxon>Coprococcus</taxon>
    </lineage>
</organism>
<dbReference type="Pfam" id="PF02223">
    <property type="entry name" value="Thymidylate_kin"/>
    <property type="match status" value="1"/>
</dbReference>
<keyword evidence="4 10" id="KW-0808">Transferase</keyword>
<dbReference type="HAMAP" id="MF_00165">
    <property type="entry name" value="Thymidylate_kinase"/>
    <property type="match status" value="1"/>
</dbReference>
<evidence type="ECO:0000313" key="12">
    <source>
        <dbReference type="EMBL" id="CBK80815.1"/>
    </source>
</evidence>
<dbReference type="HOGENOM" id="CLU_049131_1_0_9"/>
<dbReference type="GO" id="GO:0006235">
    <property type="term" value="P:dTTP biosynthetic process"/>
    <property type="evidence" value="ECO:0007669"/>
    <property type="project" value="UniProtKB-UniRule"/>
</dbReference>
<reference evidence="12 13" key="2">
    <citation type="submission" date="2010-03" db="EMBL/GenBank/DDBJ databases">
        <authorList>
            <person name="Pajon A."/>
        </authorList>
    </citation>
    <scope>NUCLEOTIDE SEQUENCE [LARGE SCALE GENOMIC DNA]</scope>
    <source>
        <strain evidence="12 13">GD/7</strain>
    </source>
</reference>
<evidence type="ECO:0000256" key="6">
    <source>
        <dbReference type="ARBA" id="ARBA00022741"/>
    </source>
</evidence>
<comment type="similarity">
    <text evidence="1 10">Belongs to the thymidylate kinase family.</text>
</comment>
<evidence type="ECO:0000313" key="13">
    <source>
        <dbReference type="Proteomes" id="UP000008798"/>
    </source>
</evidence>
<accession>D4J8Z4</accession>
<dbReference type="GO" id="GO:0005829">
    <property type="term" value="C:cytosol"/>
    <property type="evidence" value="ECO:0007669"/>
    <property type="project" value="TreeGrafter"/>
</dbReference>
<dbReference type="SUPFAM" id="SSF52540">
    <property type="entry name" value="P-loop containing nucleoside triphosphate hydrolases"/>
    <property type="match status" value="1"/>
</dbReference>
<dbReference type="GO" id="GO:0006233">
    <property type="term" value="P:dTDP biosynthetic process"/>
    <property type="evidence" value="ECO:0007669"/>
    <property type="project" value="InterPro"/>
</dbReference>
<dbReference type="NCBIfam" id="TIGR00041">
    <property type="entry name" value="DTMP_kinase"/>
    <property type="match status" value="1"/>
</dbReference>
<dbReference type="FunFam" id="3.40.50.300:FF:002288">
    <property type="entry name" value="Probable thymidylate kinase"/>
    <property type="match status" value="1"/>
</dbReference>
<protein>
    <recommendedName>
        <fullName evidence="3 10">Thymidylate kinase</fullName>
        <ecNumber evidence="2 10">2.7.4.9</ecNumber>
    </recommendedName>
    <alternativeName>
        <fullName evidence="10">dTMP kinase</fullName>
    </alternativeName>
</protein>
<keyword evidence="5 10" id="KW-0545">Nucleotide biosynthesis</keyword>
<comment type="caution">
    <text evidence="10">Lacks conserved residue(s) required for the propagation of feature annotation.</text>
</comment>
<dbReference type="Proteomes" id="UP000008798">
    <property type="component" value="Chromosome"/>
</dbReference>
<dbReference type="EC" id="2.7.4.9" evidence="2 10"/>
<evidence type="ECO:0000256" key="1">
    <source>
        <dbReference type="ARBA" id="ARBA00009776"/>
    </source>
</evidence>
<keyword evidence="6 10" id="KW-0547">Nucleotide-binding</keyword>
<dbReference type="PANTHER" id="PTHR10344:SF4">
    <property type="entry name" value="UMP-CMP KINASE 2, MITOCHONDRIAL"/>
    <property type="match status" value="1"/>
</dbReference>
<keyword evidence="7 10" id="KW-0418">Kinase</keyword>
<dbReference type="Gene3D" id="3.40.50.300">
    <property type="entry name" value="P-loop containing nucleotide triphosphate hydrolases"/>
    <property type="match status" value="1"/>
</dbReference>
<evidence type="ECO:0000256" key="3">
    <source>
        <dbReference type="ARBA" id="ARBA00017144"/>
    </source>
</evidence>
<dbReference type="GO" id="GO:0006227">
    <property type="term" value="P:dUDP biosynthetic process"/>
    <property type="evidence" value="ECO:0007669"/>
    <property type="project" value="TreeGrafter"/>
</dbReference>
<dbReference type="PATRIC" id="fig|717962.3.peg.1997"/>
<evidence type="ECO:0000256" key="4">
    <source>
        <dbReference type="ARBA" id="ARBA00022679"/>
    </source>
</evidence>